<keyword evidence="2" id="KW-1185">Reference proteome</keyword>
<name>A0A2P5AUR5_PARAD</name>
<dbReference type="OrthoDB" id="1750606at2759"/>
<accession>A0A2P5AUR5</accession>
<gene>
    <name evidence="1" type="ORF">PanWU01x14_298480</name>
</gene>
<dbReference type="PANTHER" id="PTHR31286:SF167">
    <property type="entry name" value="OS09G0268800 PROTEIN"/>
    <property type="match status" value="1"/>
</dbReference>
<organism evidence="1 2">
    <name type="scientific">Parasponia andersonii</name>
    <name type="common">Sponia andersonii</name>
    <dbReference type="NCBI Taxonomy" id="3476"/>
    <lineage>
        <taxon>Eukaryota</taxon>
        <taxon>Viridiplantae</taxon>
        <taxon>Streptophyta</taxon>
        <taxon>Embryophyta</taxon>
        <taxon>Tracheophyta</taxon>
        <taxon>Spermatophyta</taxon>
        <taxon>Magnoliopsida</taxon>
        <taxon>eudicotyledons</taxon>
        <taxon>Gunneridae</taxon>
        <taxon>Pentapetalae</taxon>
        <taxon>rosids</taxon>
        <taxon>fabids</taxon>
        <taxon>Rosales</taxon>
        <taxon>Cannabaceae</taxon>
        <taxon>Parasponia</taxon>
    </lineage>
</organism>
<comment type="caution">
    <text evidence="1">The sequence shown here is derived from an EMBL/GenBank/DDBJ whole genome shotgun (WGS) entry which is preliminary data.</text>
</comment>
<evidence type="ECO:0000313" key="2">
    <source>
        <dbReference type="Proteomes" id="UP000237105"/>
    </source>
</evidence>
<dbReference type="AlphaFoldDB" id="A0A2P5AUR5"/>
<dbReference type="Proteomes" id="UP000237105">
    <property type="component" value="Unassembled WGS sequence"/>
</dbReference>
<dbReference type="PANTHER" id="PTHR31286">
    <property type="entry name" value="GLYCINE-RICH CELL WALL STRUCTURAL PROTEIN 1.8-LIKE"/>
    <property type="match status" value="1"/>
</dbReference>
<proteinExistence type="predicted"/>
<protein>
    <submittedName>
        <fullName evidence="1">Uncharacterized protein</fullName>
    </submittedName>
</protein>
<sequence length="153" mass="17462">MESIADMWKDFSISEEEEVVGVEDGGGSVSHCLLGQLITHKPFNHVTFHKTMSNLWKIERGLSIREVDTDIFLFFFGHDAKRDQVLHAKFWVQIYGIPLSGMCEEEVGFLLGNKIGTTLEVEKDIDGNCWGKFLHVRISIDITKPIRRVPRSN</sequence>
<dbReference type="InterPro" id="IPR040256">
    <property type="entry name" value="At4g02000-like"/>
</dbReference>
<dbReference type="EMBL" id="JXTB01000442">
    <property type="protein sequence ID" value="PON40279.1"/>
    <property type="molecule type" value="Genomic_DNA"/>
</dbReference>
<evidence type="ECO:0000313" key="1">
    <source>
        <dbReference type="EMBL" id="PON40279.1"/>
    </source>
</evidence>
<reference evidence="2" key="1">
    <citation type="submission" date="2016-06" db="EMBL/GenBank/DDBJ databases">
        <title>Parallel loss of symbiosis genes in relatives of nitrogen-fixing non-legume Parasponia.</title>
        <authorList>
            <person name="Van Velzen R."/>
            <person name="Holmer R."/>
            <person name="Bu F."/>
            <person name="Rutten L."/>
            <person name="Van Zeijl A."/>
            <person name="Liu W."/>
            <person name="Santuari L."/>
            <person name="Cao Q."/>
            <person name="Sharma T."/>
            <person name="Shen D."/>
            <person name="Roswanjaya Y."/>
            <person name="Wardhani T."/>
            <person name="Kalhor M.S."/>
            <person name="Jansen J."/>
            <person name="Van den Hoogen J."/>
            <person name="Gungor B."/>
            <person name="Hartog M."/>
            <person name="Hontelez J."/>
            <person name="Verver J."/>
            <person name="Yang W.-C."/>
            <person name="Schijlen E."/>
            <person name="Repin R."/>
            <person name="Schilthuizen M."/>
            <person name="Schranz E."/>
            <person name="Heidstra R."/>
            <person name="Miyata K."/>
            <person name="Fedorova E."/>
            <person name="Kohlen W."/>
            <person name="Bisseling T."/>
            <person name="Smit S."/>
            <person name="Geurts R."/>
        </authorList>
    </citation>
    <scope>NUCLEOTIDE SEQUENCE [LARGE SCALE GENOMIC DNA]</scope>
    <source>
        <strain evidence="2">cv. WU1-14</strain>
    </source>
</reference>